<reference evidence="1 2" key="1">
    <citation type="submission" date="2020-04" db="EMBL/GenBank/DDBJ databases">
        <title>Whole-genome sequencing of Vibrio spp. from China reveals different genetic environments of blaCTX-M-14 among diverse lineages.</title>
        <authorList>
            <person name="Zheng Z."/>
            <person name="Ye L."/>
            <person name="Chen S."/>
        </authorList>
    </citation>
    <scope>NUCLEOTIDE SEQUENCE [LARGE SCALE GENOMIC DNA]</scope>
    <source>
        <strain evidence="1 2">Vb0574</strain>
    </source>
</reference>
<name>A0A7Y0S4U2_VIBPH</name>
<dbReference type="Pfam" id="PF09669">
    <property type="entry name" value="Phage_pRha"/>
    <property type="match status" value="1"/>
</dbReference>
<dbReference type="RefSeq" id="WP_025558364.1">
    <property type="nucleotide sequence ID" value="NZ_CP009983.1"/>
</dbReference>
<evidence type="ECO:0000313" key="2">
    <source>
        <dbReference type="Proteomes" id="UP000555836"/>
    </source>
</evidence>
<sequence length="224" mass="25884">MPDTTSLTLTVSDLVFTQGEKVRTTSLKVAEAFNKRHDDVLRKLRSLECSQDFIDRNFTGNEYQDRRGRSLPLYEMTKDGFMFLVMGFTGKKAAQIKEAYINAFNQMANQLRSAMPTLPPAQYQLPETCLPNFYDSGWLPALYKRCPAETHWTYHIKFQIRPKGGKFCAKFELGIGGKGEDKPWFESSGSEFIDSGFYLEYRDLIELWENVRKLLSKYQATCPY</sequence>
<evidence type="ECO:0000313" key="1">
    <source>
        <dbReference type="EMBL" id="NMU26370.1"/>
    </source>
</evidence>
<dbReference type="Proteomes" id="UP000555836">
    <property type="component" value="Unassembled WGS sequence"/>
</dbReference>
<comment type="caution">
    <text evidence="1">The sequence shown here is derived from an EMBL/GenBank/DDBJ whole genome shotgun (WGS) entry which is preliminary data.</text>
</comment>
<dbReference type="InterPro" id="IPR014054">
    <property type="entry name" value="Phage_regulatory_Rha"/>
</dbReference>
<proteinExistence type="predicted"/>
<dbReference type="EMBL" id="JABCLD010001111">
    <property type="protein sequence ID" value="NMU26370.1"/>
    <property type="molecule type" value="Genomic_DNA"/>
</dbReference>
<gene>
    <name evidence="1" type="ORF">HKB21_12115</name>
</gene>
<dbReference type="AlphaFoldDB" id="A0A7Y0S4U2"/>
<organism evidence="1 2">
    <name type="scientific">Vibrio parahaemolyticus</name>
    <dbReference type="NCBI Taxonomy" id="670"/>
    <lineage>
        <taxon>Bacteria</taxon>
        <taxon>Pseudomonadati</taxon>
        <taxon>Pseudomonadota</taxon>
        <taxon>Gammaproteobacteria</taxon>
        <taxon>Vibrionales</taxon>
        <taxon>Vibrionaceae</taxon>
        <taxon>Vibrio</taxon>
    </lineage>
</organism>
<accession>A0A7Y0S4U2</accession>
<dbReference type="NCBIfam" id="TIGR02681">
    <property type="entry name" value="phage_pRha"/>
    <property type="match status" value="1"/>
</dbReference>
<protein>
    <submittedName>
        <fullName evidence="1">Rha family transcriptional regulator</fullName>
    </submittedName>
</protein>